<dbReference type="InterPro" id="IPR042099">
    <property type="entry name" value="ANL_N_sf"/>
</dbReference>
<comment type="similarity">
    <text evidence="1">Belongs to the ATP-dependent AMP-binding enzyme family.</text>
</comment>
<dbReference type="InterPro" id="IPR045851">
    <property type="entry name" value="AMP-bd_C_sf"/>
</dbReference>
<evidence type="ECO:0000256" key="2">
    <source>
        <dbReference type="ARBA" id="ARBA00022598"/>
    </source>
</evidence>
<dbReference type="Proteomes" id="UP001259803">
    <property type="component" value="Unassembled WGS sequence"/>
</dbReference>
<feature type="domain" description="AMP-binding enzyme C-terminal" evidence="4">
    <location>
        <begin position="404"/>
        <end position="480"/>
    </location>
</feature>
<evidence type="ECO:0000256" key="1">
    <source>
        <dbReference type="ARBA" id="ARBA00006432"/>
    </source>
</evidence>
<sequence>MNLFLILQMAADAMPHRIAMVSGNDRLSFADLHRLATGAAHLAGHGRKIAYLAENSAAAPVALFGAAWAGAAYVPINYRLAGETTAALLRRLGPHLLIADPRQQDDSRECIAPAAFIAACAAAAADGREPAQAEGGIAVELFTSGTTGPPKAAILRHDNLLAYILGAVEFMGAAEDEATLVTVPPYHIAGISAVLSSAYAGRRIVQLPSFTPEAWVRLAREEQVTQAFVVPTMLQRIVAFARQNGGLELPRLSAIAYGGGKMPQSVIEAAMELLPDVAFTNAYGLTETSSTIALLGPEDHRAAATATDPQVRRRIASVGRPLPGLEIEVRGQDGACVAVGEIGDLYVRGDQVSGEYHETGSLCDADGWFATRDRASCDAEGFLFLDGRADDVIVKGGENISPGEIEDVLAAHPAIAEAAAVAIPDEEWGEAIGLAVVIHDGAMAPATAELADLIRSNLRSSRVPSVIRYYPQLPYNETGKLLRREISAMLADPA</sequence>
<dbReference type="Pfam" id="PF13193">
    <property type="entry name" value="AMP-binding_C"/>
    <property type="match status" value="1"/>
</dbReference>
<dbReference type="EMBL" id="JAVRHS010000002">
    <property type="protein sequence ID" value="MDT0575197.1"/>
    <property type="molecule type" value="Genomic_DNA"/>
</dbReference>
<evidence type="ECO:0000313" key="6">
    <source>
        <dbReference type="Proteomes" id="UP001259803"/>
    </source>
</evidence>
<dbReference type="PANTHER" id="PTHR43201">
    <property type="entry name" value="ACYL-COA SYNTHETASE"/>
    <property type="match status" value="1"/>
</dbReference>
<evidence type="ECO:0000313" key="5">
    <source>
        <dbReference type="EMBL" id="MDT0575197.1"/>
    </source>
</evidence>
<organism evidence="5 6">
    <name type="scientific">Croceicoccus esteveae</name>
    <dbReference type="NCBI Taxonomy" id="3075597"/>
    <lineage>
        <taxon>Bacteria</taxon>
        <taxon>Pseudomonadati</taxon>
        <taxon>Pseudomonadota</taxon>
        <taxon>Alphaproteobacteria</taxon>
        <taxon>Sphingomonadales</taxon>
        <taxon>Erythrobacteraceae</taxon>
        <taxon>Croceicoccus</taxon>
    </lineage>
</organism>
<evidence type="ECO:0000259" key="3">
    <source>
        <dbReference type="Pfam" id="PF00501"/>
    </source>
</evidence>
<dbReference type="Pfam" id="PF00501">
    <property type="entry name" value="AMP-binding"/>
    <property type="match status" value="1"/>
</dbReference>
<protein>
    <submittedName>
        <fullName evidence="5">AMP-binding protein</fullName>
    </submittedName>
</protein>
<reference evidence="5 6" key="1">
    <citation type="submission" date="2023-09" db="EMBL/GenBank/DDBJ databases">
        <authorList>
            <person name="Rey-Velasco X."/>
        </authorList>
    </citation>
    <scope>NUCLEOTIDE SEQUENCE [LARGE SCALE GENOMIC DNA]</scope>
    <source>
        <strain evidence="5 6">F390</strain>
    </source>
</reference>
<feature type="domain" description="AMP-dependent synthetase/ligase" evidence="3">
    <location>
        <begin position="8"/>
        <end position="356"/>
    </location>
</feature>
<gene>
    <name evidence="5" type="ORF">RM533_03235</name>
</gene>
<name>A0ABU2ZF17_9SPHN</name>
<dbReference type="InterPro" id="IPR000873">
    <property type="entry name" value="AMP-dep_synth/lig_dom"/>
</dbReference>
<evidence type="ECO:0000259" key="4">
    <source>
        <dbReference type="Pfam" id="PF13193"/>
    </source>
</evidence>
<comment type="caution">
    <text evidence="5">The sequence shown here is derived from an EMBL/GenBank/DDBJ whole genome shotgun (WGS) entry which is preliminary data.</text>
</comment>
<dbReference type="InterPro" id="IPR025110">
    <property type="entry name" value="AMP-bd_C"/>
</dbReference>
<dbReference type="Gene3D" id="3.40.50.12780">
    <property type="entry name" value="N-terminal domain of ligase-like"/>
    <property type="match status" value="1"/>
</dbReference>
<dbReference type="Gene3D" id="3.30.300.30">
    <property type="match status" value="1"/>
</dbReference>
<dbReference type="PANTHER" id="PTHR43201:SF5">
    <property type="entry name" value="MEDIUM-CHAIN ACYL-COA LIGASE ACSF2, MITOCHONDRIAL"/>
    <property type="match status" value="1"/>
</dbReference>
<keyword evidence="2" id="KW-0436">Ligase</keyword>
<dbReference type="RefSeq" id="WP_311339779.1">
    <property type="nucleotide sequence ID" value="NZ_JAVRHS010000002.1"/>
</dbReference>
<dbReference type="SUPFAM" id="SSF56801">
    <property type="entry name" value="Acetyl-CoA synthetase-like"/>
    <property type="match status" value="1"/>
</dbReference>
<keyword evidence="6" id="KW-1185">Reference proteome</keyword>
<accession>A0ABU2ZF17</accession>
<proteinExistence type="inferred from homology"/>